<evidence type="ECO:0000313" key="3">
    <source>
        <dbReference type="Proteomes" id="UP000233551"/>
    </source>
</evidence>
<proteinExistence type="predicted"/>
<dbReference type="Proteomes" id="UP000233551">
    <property type="component" value="Unassembled WGS sequence"/>
</dbReference>
<keyword evidence="1" id="KW-0472">Membrane</keyword>
<gene>
    <name evidence="2" type="ORF">CRG98_027868</name>
</gene>
<feature type="transmembrane region" description="Helical" evidence="1">
    <location>
        <begin position="19"/>
        <end position="39"/>
    </location>
</feature>
<reference evidence="2 3" key="1">
    <citation type="submission" date="2017-11" db="EMBL/GenBank/DDBJ databases">
        <title>De-novo sequencing of pomegranate (Punica granatum L.) genome.</title>
        <authorList>
            <person name="Akparov Z."/>
            <person name="Amiraslanov A."/>
            <person name="Hajiyeva S."/>
            <person name="Abbasov M."/>
            <person name="Kaur K."/>
            <person name="Hamwieh A."/>
            <person name="Solovyev V."/>
            <person name="Salamov A."/>
            <person name="Braich B."/>
            <person name="Kosarev P."/>
            <person name="Mahmoud A."/>
            <person name="Hajiyev E."/>
            <person name="Babayeva S."/>
            <person name="Izzatullayeva V."/>
            <person name="Mammadov A."/>
            <person name="Mammadov A."/>
            <person name="Sharifova S."/>
            <person name="Ojaghi J."/>
            <person name="Eynullazada K."/>
            <person name="Bayramov B."/>
            <person name="Abdulazimova A."/>
            <person name="Shahmuradov I."/>
        </authorList>
    </citation>
    <scope>NUCLEOTIDE SEQUENCE [LARGE SCALE GENOMIC DNA]</scope>
    <source>
        <strain evidence="3">cv. AG2017</strain>
        <tissue evidence="2">Leaf</tissue>
    </source>
</reference>
<organism evidence="2 3">
    <name type="scientific">Punica granatum</name>
    <name type="common">Pomegranate</name>
    <dbReference type="NCBI Taxonomy" id="22663"/>
    <lineage>
        <taxon>Eukaryota</taxon>
        <taxon>Viridiplantae</taxon>
        <taxon>Streptophyta</taxon>
        <taxon>Embryophyta</taxon>
        <taxon>Tracheophyta</taxon>
        <taxon>Spermatophyta</taxon>
        <taxon>Magnoliopsida</taxon>
        <taxon>eudicotyledons</taxon>
        <taxon>Gunneridae</taxon>
        <taxon>Pentapetalae</taxon>
        <taxon>rosids</taxon>
        <taxon>malvids</taxon>
        <taxon>Myrtales</taxon>
        <taxon>Lythraceae</taxon>
        <taxon>Punica</taxon>
    </lineage>
</organism>
<keyword evidence="1" id="KW-0812">Transmembrane</keyword>
<protein>
    <submittedName>
        <fullName evidence="2">Uncharacterized protein</fullName>
    </submittedName>
</protein>
<name>A0A2I0J637_PUNGR</name>
<accession>A0A2I0J637</accession>
<sequence length="140" mass="15081">MAVSAAASSSSSYSNSSRFTAVCSFVLVVILNFLPLIFARKSGIVHGSFPAPSHGPTTVFGSVFDSTSAVCAQDDFVIVFFLLRVLPSKMPKPPCHHDCSVITTWPISYWWSHQIINMAFPACGLGLQPQVILSMAWGLA</sequence>
<evidence type="ECO:0000256" key="1">
    <source>
        <dbReference type="SAM" id="Phobius"/>
    </source>
</evidence>
<keyword evidence="1" id="KW-1133">Transmembrane helix</keyword>
<evidence type="ECO:0000313" key="2">
    <source>
        <dbReference type="EMBL" id="PKI51705.1"/>
    </source>
</evidence>
<comment type="caution">
    <text evidence="2">The sequence shown here is derived from an EMBL/GenBank/DDBJ whole genome shotgun (WGS) entry which is preliminary data.</text>
</comment>
<dbReference type="AlphaFoldDB" id="A0A2I0J637"/>
<dbReference type="EMBL" id="PGOL01001995">
    <property type="protein sequence ID" value="PKI51705.1"/>
    <property type="molecule type" value="Genomic_DNA"/>
</dbReference>
<keyword evidence="3" id="KW-1185">Reference proteome</keyword>